<dbReference type="PANTHER" id="PTHR20963">
    <property type="entry name" value="MULTIPLE INOSITOL POLYPHOSPHATE PHOSPHATASE-RELATED"/>
    <property type="match status" value="1"/>
</dbReference>
<evidence type="ECO:0000256" key="1">
    <source>
        <dbReference type="ARBA" id="ARBA00022801"/>
    </source>
</evidence>
<dbReference type="PANTHER" id="PTHR20963:SF42">
    <property type="entry name" value="PHOSPHOGLYCERATE MUTASE-LIKE PROTEIN"/>
    <property type="match status" value="1"/>
</dbReference>
<keyword evidence="1" id="KW-0378">Hydrolase</keyword>
<evidence type="ECO:0000313" key="3">
    <source>
        <dbReference type="EMBL" id="KZT65932.1"/>
    </source>
</evidence>
<sequence length="560" mass="59871">MVPALLLLSALPPVLASLAAESASGFAGSNVSAIYPPAGATITTDESYFPDAEQVGYAGPTPTGAEAEAVATAPVAALNTDAYPLVVAQTPYSGTGVPFQVIRSWGNLSPWFSVGSGEFGLPSADPQIPSGCELEQVHLLHRHGARYPTEGSAPSTFAETVQAAATGSGFSAIGPLAFLNTWTYKLGAEILTPEGRQQPFDLGIAFRVKYGQLLNGFTDLPVFRTTSQNRMVESAIHFAAGFFGVPDYQTSYHQEIIIENSGSNNTLAPWSACPNANDDVAGDLGGYASGNWTQIYLNATVPRLQQYITGLNLTVNDVYAMQQLCAYETVALGYSQFCGLFTEEEWRGFDYAIDLSFWYGNGPGNPAAAAQGIGYVQELVARLTRTPLTIFNTSTNATLDGSNITFPLNQPIYVDATHDNAMSYIITALNFTTLAANGPLPVDHIPAYQTYHVHDIAPFTSNLVAQVMSCSGSASPTEETNSAATGPAPYIRFLLNDGVVPLTGISHCETPDPNGLCLLENFIQGMQERIQEVDFVYDCYANYTPPALTEDTIIDGRMFQ</sequence>
<reference evidence="3 4" key="1">
    <citation type="journal article" date="2016" name="Mol. Biol. Evol.">
        <title>Comparative Genomics of Early-Diverging Mushroom-Forming Fungi Provides Insights into the Origins of Lignocellulose Decay Capabilities.</title>
        <authorList>
            <person name="Nagy L.G."/>
            <person name="Riley R."/>
            <person name="Tritt A."/>
            <person name="Adam C."/>
            <person name="Daum C."/>
            <person name="Floudas D."/>
            <person name="Sun H."/>
            <person name="Yadav J.S."/>
            <person name="Pangilinan J."/>
            <person name="Larsson K.H."/>
            <person name="Matsuura K."/>
            <person name="Barry K."/>
            <person name="Labutti K."/>
            <person name="Kuo R."/>
            <person name="Ohm R.A."/>
            <person name="Bhattacharya S.S."/>
            <person name="Shirouzu T."/>
            <person name="Yoshinaga Y."/>
            <person name="Martin F.M."/>
            <person name="Grigoriev I.V."/>
            <person name="Hibbett D.S."/>
        </authorList>
    </citation>
    <scope>NUCLEOTIDE SEQUENCE [LARGE SCALE GENOMIC DNA]</scope>
    <source>
        <strain evidence="3 4">L-15889</strain>
    </source>
</reference>
<keyword evidence="4" id="KW-1185">Reference proteome</keyword>
<dbReference type="Pfam" id="PF00328">
    <property type="entry name" value="His_Phos_2"/>
    <property type="match status" value="1"/>
</dbReference>
<dbReference type="STRING" id="1314783.A0A165MNX7"/>
<dbReference type="GO" id="GO:0003993">
    <property type="term" value="F:acid phosphatase activity"/>
    <property type="evidence" value="ECO:0007669"/>
    <property type="project" value="TreeGrafter"/>
</dbReference>
<dbReference type="CDD" id="cd07061">
    <property type="entry name" value="HP_HAP_like"/>
    <property type="match status" value="1"/>
</dbReference>
<feature type="signal peptide" evidence="2">
    <location>
        <begin position="1"/>
        <end position="16"/>
    </location>
</feature>
<dbReference type="EMBL" id="KV429097">
    <property type="protein sequence ID" value="KZT65932.1"/>
    <property type="molecule type" value="Genomic_DNA"/>
</dbReference>
<evidence type="ECO:0000313" key="4">
    <source>
        <dbReference type="Proteomes" id="UP000076727"/>
    </source>
</evidence>
<keyword evidence="2" id="KW-0732">Signal</keyword>
<dbReference type="OrthoDB" id="6509975at2759"/>
<dbReference type="AlphaFoldDB" id="A0A165MNX7"/>
<dbReference type="InterPro" id="IPR033379">
    <property type="entry name" value="Acid_Pase_AS"/>
</dbReference>
<proteinExistence type="predicted"/>
<name>A0A165MNX7_9APHY</name>
<gene>
    <name evidence="3" type="ORF">DAEQUDRAFT_768422</name>
</gene>
<dbReference type="InterPro" id="IPR000560">
    <property type="entry name" value="His_Pase_clade-2"/>
</dbReference>
<accession>A0A165MNX7</accession>
<feature type="chain" id="PRO_5007862579" evidence="2">
    <location>
        <begin position="17"/>
        <end position="560"/>
    </location>
</feature>
<dbReference type="SUPFAM" id="SSF53254">
    <property type="entry name" value="Phosphoglycerate mutase-like"/>
    <property type="match status" value="1"/>
</dbReference>
<dbReference type="Gene3D" id="3.40.50.1240">
    <property type="entry name" value="Phosphoglycerate mutase-like"/>
    <property type="match status" value="1"/>
</dbReference>
<dbReference type="Proteomes" id="UP000076727">
    <property type="component" value="Unassembled WGS sequence"/>
</dbReference>
<dbReference type="PROSITE" id="PS00778">
    <property type="entry name" value="HIS_ACID_PHOSPHAT_2"/>
    <property type="match status" value="1"/>
</dbReference>
<dbReference type="PROSITE" id="PS00616">
    <property type="entry name" value="HIS_ACID_PHOSPHAT_1"/>
    <property type="match status" value="1"/>
</dbReference>
<dbReference type="InterPro" id="IPR029033">
    <property type="entry name" value="His_PPase_superfam"/>
</dbReference>
<protein>
    <submittedName>
        <fullName evidence="3">Phosphoglycerate mutase-like protein</fullName>
    </submittedName>
</protein>
<organism evidence="3 4">
    <name type="scientific">Daedalea quercina L-15889</name>
    <dbReference type="NCBI Taxonomy" id="1314783"/>
    <lineage>
        <taxon>Eukaryota</taxon>
        <taxon>Fungi</taxon>
        <taxon>Dikarya</taxon>
        <taxon>Basidiomycota</taxon>
        <taxon>Agaricomycotina</taxon>
        <taxon>Agaricomycetes</taxon>
        <taxon>Polyporales</taxon>
        <taxon>Fomitopsis</taxon>
    </lineage>
</organism>
<evidence type="ECO:0000256" key="2">
    <source>
        <dbReference type="SAM" id="SignalP"/>
    </source>
</evidence>